<accession>A0ABX0M665</accession>
<comment type="similarity">
    <text evidence="1">Belongs to the Gfa family.</text>
</comment>
<keyword evidence="2" id="KW-0479">Metal-binding</keyword>
<dbReference type="PANTHER" id="PTHR28620:SF1">
    <property type="entry name" value="CENP-V_GFA DOMAIN-CONTAINING PROTEIN"/>
    <property type="match status" value="1"/>
</dbReference>
<dbReference type="PROSITE" id="PS51891">
    <property type="entry name" value="CENP_V_GFA"/>
    <property type="match status" value="1"/>
</dbReference>
<evidence type="ECO:0000256" key="3">
    <source>
        <dbReference type="ARBA" id="ARBA00022833"/>
    </source>
</evidence>
<gene>
    <name evidence="5" type="ORF">F1609_05680</name>
</gene>
<feature type="domain" description="CENP-V/GFA" evidence="4">
    <location>
        <begin position="4"/>
        <end position="123"/>
    </location>
</feature>
<dbReference type="SUPFAM" id="SSF51316">
    <property type="entry name" value="Mss4-like"/>
    <property type="match status" value="1"/>
</dbReference>
<comment type="caution">
    <text evidence="5">The sequence shown here is derived from an EMBL/GenBank/DDBJ whole genome shotgun (WGS) entry which is preliminary data.</text>
</comment>
<proteinExistence type="inferred from homology"/>
<dbReference type="Proteomes" id="UP000819052">
    <property type="component" value="Unassembled WGS sequence"/>
</dbReference>
<dbReference type="InterPro" id="IPR006913">
    <property type="entry name" value="CENP-V/GFA"/>
</dbReference>
<name>A0ABX0M665_9BURK</name>
<evidence type="ECO:0000256" key="1">
    <source>
        <dbReference type="ARBA" id="ARBA00005495"/>
    </source>
</evidence>
<dbReference type="PANTHER" id="PTHR28620">
    <property type="entry name" value="CENTROMERE PROTEIN V"/>
    <property type="match status" value="1"/>
</dbReference>
<organism evidence="5 6">
    <name type="scientific">Massilia aquatica</name>
    <dbReference type="NCBI Taxonomy" id="2609000"/>
    <lineage>
        <taxon>Bacteria</taxon>
        <taxon>Pseudomonadati</taxon>
        <taxon>Pseudomonadota</taxon>
        <taxon>Betaproteobacteria</taxon>
        <taxon>Burkholderiales</taxon>
        <taxon>Oxalobacteraceae</taxon>
        <taxon>Telluria group</taxon>
        <taxon>Massilia</taxon>
    </lineage>
</organism>
<reference evidence="5 6" key="1">
    <citation type="submission" date="2019-09" db="EMBL/GenBank/DDBJ databases">
        <title>Taxonomy of Antarctic Massilia spp.: description of Massilia rubra sp. nov., Massilia aquatica sp. nov., Massilia mucilaginosa sp. nov., Massilia frigida sp. nov. isolated from streams, lakes and regoliths.</title>
        <authorList>
            <person name="Holochova P."/>
            <person name="Sedlacek I."/>
            <person name="Kralova S."/>
            <person name="Maslanova I."/>
            <person name="Busse H.-J."/>
            <person name="Stankova E."/>
            <person name="Vrbovska V."/>
            <person name="Kovarovic V."/>
            <person name="Bartak M."/>
            <person name="Svec P."/>
            <person name="Pantucek R."/>
        </authorList>
    </citation>
    <scope>NUCLEOTIDE SEQUENCE [LARGE SCALE GENOMIC DNA]</scope>
    <source>
        <strain evidence="5 6">CCM 8693</strain>
    </source>
</reference>
<evidence type="ECO:0000313" key="5">
    <source>
        <dbReference type="EMBL" id="NHZ39661.1"/>
    </source>
</evidence>
<dbReference type="Gene3D" id="2.170.150.70">
    <property type="match status" value="1"/>
</dbReference>
<evidence type="ECO:0000259" key="4">
    <source>
        <dbReference type="PROSITE" id="PS51891"/>
    </source>
</evidence>
<dbReference type="EMBL" id="VVIW01000002">
    <property type="protein sequence ID" value="NHZ39661.1"/>
    <property type="molecule type" value="Genomic_DNA"/>
</dbReference>
<keyword evidence="3" id="KW-0862">Zinc</keyword>
<evidence type="ECO:0000313" key="6">
    <source>
        <dbReference type="Proteomes" id="UP000819052"/>
    </source>
</evidence>
<keyword evidence="6" id="KW-1185">Reference proteome</keyword>
<dbReference type="Pfam" id="PF04828">
    <property type="entry name" value="GFA"/>
    <property type="match status" value="1"/>
</dbReference>
<sequence>MKTYLGSCHCGAVRFEADIDLSLETLRCNCSLCRKNRWWAAIVKPESFRLLCGASELGDYQFHRRVERHLFCRHCGVRPFSIGQSPRLGKFYGVSVACLDGVSDEELSWVPVRYVDGRHDEWDKPPAETGYL</sequence>
<dbReference type="InterPro" id="IPR052355">
    <property type="entry name" value="CENP-V-like"/>
</dbReference>
<evidence type="ECO:0000256" key="2">
    <source>
        <dbReference type="ARBA" id="ARBA00022723"/>
    </source>
</evidence>
<dbReference type="InterPro" id="IPR011057">
    <property type="entry name" value="Mss4-like_sf"/>
</dbReference>
<protein>
    <submittedName>
        <fullName evidence="5">GFA family protein</fullName>
    </submittedName>
</protein>
<dbReference type="RefSeq" id="WP_167075513.1">
    <property type="nucleotide sequence ID" value="NZ_VVIW01000002.1"/>
</dbReference>